<proteinExistence type="predicted"/>
<keyword evidence="2" id="KW-1133">Transmembrane helix</keyword>
<protein>
    <recommendedName>
        <fullName evidence="5">EF-hand domain-containing protein</fullName>
    </recommendedName>
</protein>
<dbReference type="Proteomes" id="UP001286313">
    <property type="component" value="Unassembled WGS sequence"/>
</dbReference>
<reference evidence="3" key="1">
    <citation type="submission" date="2023-10" db="EMBL/GenBank/DDBJ databases">
        <title>Genome assemblies of two species of porcelain crab, Petrolisthes cinctipes and Petrolisthes manimaculis (Anomura: Porcellanidae).</title>
        <authorList>
            <person name="Angst P."/>
        </authorList>
    </citation>
    <scope>NUCLEOTIDE SEQUENCE</scope>
    <source>
        <strain evidence="3">PB745_01</strain>
        <tissue evidence="3">Gill</tissue>
    </source>
</reference>
<evidence type="ECO:0000313" key="4">
    <source>
        <dbReference type="Proteomes" id="UP001286313"/>
    </source>
</evidence>
<comment type="caution">
    <text evidence="3">The sequence shown here is derived from an EMBL/GenBank/DDBJ whole genome shotgun (WGS) entry which is preliminary data.</text>
</comment>
<accession>A0AAE1BST4</accession>
<dbReference type="PROSITE" id="PS00018">
    <property type="entry name" value="EF_HAND_1"/>
    <property type="match status" value="1"/>
</dbReference>
<keyword evidence="2" id="KW-0472">Membrane</keyword>
<evidence type="ECO:0000256" key="2">
    <source>
        <dbReference type="SAM" id="Phobius"/>
    </source>
</evidence>
<name>A0AAE1BST4_PETCI</name>
<sequence length="208" mass="22709">MIAYSVQVTLAHDVGLGVQVVVVVVVSDIKSRRHTCSLTPSHQRQTLLYCTVIIVAGVACHIVMASFVEVRTGMTWLTVALVLAAVVSLARGDAGHFFAETPKHLPRIGRRGDLPPLATLLSEEEDASWRGMTEALAGLDSDGDGCVGVAELLRIPVVRMALLLQNPALLVPQQQQQQLNPSQHQETTRSDSFSDHRPEPHLLRFLQK</sequence>
<organism evidence="3 4">
    <name type="scientific">Petrolisthes cinctipes</name>
    <name type="common">Flat porcelain crab</name>
    <dbReference type="NCBI Taxonomy" id="88211"/>
    <lineage>
        <taxon>Eukaryota</taxon>
        <taxon>Metazoa</taxon>
        <taxon>Ecdysozoa</taxon>
        <taxon>Arthropoda</taxon>
        <taxon>Crustacea</taxon>
        <taxon>Multicrustacea</taxon>
        <taxon>Malacostraca</taxon>
        <taxon>Eumalacostraca</taxon>
        <taxon>Eucarida</taxon>
        <taxon>Decapoda</taxon>
        <taxon>Pleocyemata</taxon>
        <taxon>Anomura</taxon>
        <taxon>Galatheoidea</taxon>
        <taxon>Porcellanidae</taxon>
        <taxon>Petrolisthes</taxon>
    </lineage>
</organism>
<evidence type="ECO:0008006" key="5">
    <source>
        <dbReference type="Google" id="ProtNLM"/>
    </source>
</evidence>
<feature type="transmembrane region" description="Helical" evidence="2">
    <location>
        <begin position="73"/>
        <end position="90"/>
    </location>
</feature>
<gene>
    <name evidence="3" type="ORF">Pcinc_038759</name>
</gene>
<dbReference type="EMBL" id="JAWQEG010006449">
    <property type="protein sequence ID" value="KAK3854784.1"/>
    <property type="molecule type" value="Genomic_DNA"/>
</dbReference>
<dbReference type="AlphaFoldDB" id="A0AAE1BST4"/>
<evidence type="ECO:0000256" key="1">
    <source>
        <dbReference type="SAM" id="MobiDB-lite"/>
    </source>
</evidence>
<feature type="transmembrane region" description="Helical" evidence="2">
    <location>
        <begin position="6"/>
        <end position="26"/>
    </location>
</feature>
<feature type="transmembrane region" description="Helical" evidence="2">
    <location>
        <begin position="47"/>
        <end position="67"/>
    </location>
</feature>
<feature type="region of interest" description="Disordered" evidence="1">
    <location>
        <begin position="174"/>
        <end position="208"/>
    </location>
</feature>
<evidence type="ECO:0000313" key="3">
    <source>
        <dbReference type="EMBL" id="KAK3854784.1"/>
    </source>
</evidence>
<keyword evidence="4" id="KW-1185">Reference proteome</keyword>
<dbReference type="InterPro" id="IPR018247">
    <property type="entry name" value="EF_Hand_1_Ca_BS"/>
</dbReference>
<feature type="compositionally biased region" description="Low complexity" evidence="1">
    <location>
        <begin position="174"/>
        <end position="185"/>
    </location>
</feature>
<feature type="compositionally biased region" description="Basic and acidic residues" evidence="1">
    <location>
        <begin position="186"/>
        <end position="202"/>
    </location>
</feature>
<keyword evidence="2" id="KW-0812">Transmembrane</keyword>